<sequence length="168" mass="18760">MVVVPERVWGNGIEPSGFRNQGLSVVSVGGRREGGKNRSTLSDSETGRSIHLRSGIKTCLRASFGVKPDPRTSRCSNGMHFAHNPQATELPLFIFKNLFPLSECRIFFFSPLSYAHLIKSALRRGVLIANSFRSQIDPCFIGLFPFFGQGPPCLFFSFFTLWHPSFCL</sequence>
<proteinExistence type="predicted"/>
<evidence type="ECO:0000313" key="1">
    <source>
        <dbReference type="EMBL" id="GIY34362.1"/>
    </source>
</evidence>
<dbReference type="Proteomes" id="UP001054837">
    <property type="component" value="Unassembled WGS sequence"/>
</dbReference>
<accession>A0AAV4SP76</accession>
<dbReference type="AlphaFoldDB" id="A0AAV4SP76"/>
<name>A0AAV4SP76_9ARAC</name>
<gene>
    <name evidence="1" type="ORF">CDAR_35271</name>
</gene>
<reference evidence="1 2" key="1">
    <citation type="submission" date="2021-06" db="EMBL/GenBank/DDBJ databases">
        <title>Caerostris darwini draft genome.</title>
        <authorList>
            <person name="Kono N."/>
            <person name="Arakawa K."/>
        </authorList>
    </citation>
    <scope>NUCLEOTIDE SEQUENCE [LARGE SCALE GENOMIC DNA]</scope>
</reference>
<dbReference type="EMBL" id="BPLQ01008057">
    <property type="protein sequence ID" value="GIY34362.1"/>
    <property type="molecule type" value="Genomic_DNA"/>
</dbReference>
<comment type="caution">
    <text evidence="1">The sequence shown here is derived from an EMBL/GenBank/DDBJ whole genome shotgun (WGS) entry which is preliminary data.</text>
</comment>
<organism evidence="1 2">
    <name type="scientific">Caerostris darwini</name>
    <dbReference type="NCBI Taxonomy" id="1538125"/>
    <lineage>
        <taxon>Eukaryota</taxon>
        <taxon>Metazoa</taxon>
        <taxon>Ecdysozoa</taxon>
        <taxon>Arthropoda</taxon>
        <taxon>Chelicerata</taxon>
        <taxon>Arachnida</taxon>
        <taxon>Araneae</taxon>
        <taxon>Araneomorphae</taxon>
        <taxon>Entelegynae</taxon>
        <taxon>Araneoidea</taxon>
        <taxon>Araneidae</taxon>
        <taxon>Caerostris</taxon>
    </lineage>
</organism>
<evidence type="ECO:0000313" key="2">
    <source>
        <dbReference type="Proteomes" id="UP001054837"/>
    </source>
</evidence>
<keyword evidence="2" id="KW-1185">Reference proteome</keyword>
<protein>
    <submittedName>
        <fullName evidence="1">Uncharacterized protein</fullName>
    </submittedName>
</protein>